<organism evidence="2 3">
    <name type="scientific">Candidatus Rhodoblastus alkanivorans</name>
    <dbReference type="NCBI Taxonomy" id="2954117"/>
    <lineage>
        <taxon>Bacteria</taxon>
        <taxon>Pseudomonadati</taxon>
        <taxon>Pseudomonadota</taxon>
        <taxon>Alphaproteobacteria</taxon>
        <taxon>Hyphomicrobiales</taxon>
        <taxon>Rhodoblastaceae</taxon>
        <taxon>Rhodoblastus</taxon>
    </lineage>
</organism>
<comment type="caution">
    <text evidence="2">The sequence shown here is derived from an EMBL/GenBank/DDBJ whole genome shotgun (WGS) entry which is preliminary data.</text>
</comment>
<name>A0ABS9Z9L4_9HYPH</name>
<dbReference type="Proteomes" id="UP001139104">
    <property type="component" value="Unassembled WGS sequence"/>
</dbReference>
<feature type="region of interest" description="Disordered" evidence="1">
    <location>
        <begin position="56"/>
        <end position="93"/>
    </location>
</feature>
<sequence length="93" mass="9564">MEHRQDDNSGEDGLGAGEAAQADRRKFLSTLGRFAAATPPAITMLLSTSLTSQAIAHSGGRSWGPPGDPPHGGPPGGGGWGPPRGPHRRDDDD</sequence>
<evidence type="ECO:0000256" key="1">
    <source>
        <dbReference type="SAM" id="MobiDB-lite"/>
    </source>
</evidence>
<feature type="region of interest" description="Disordered" evidence="1">
    <location>
        <begin position="1"/>
        <end position="21"/>
    </location>
</feature>
<dbReference type="EMBL" id="JAIVFP010000001">
    <property type="protein sequence ID" value="MCI4684385.1"/>
    <property type="molecule type" value="Genomic_DNA"/>
</dbReference>
<gene>
    <name evidence="2" type="ORF">K2U94_16720</name>
</gene>
<proteinExistence type="predicted"/>
<reference evidence="2" key="1">
    <citation type="journal article" date="2022" name="ISME J.">
        <title>Identification of active gaseous-alkane degraders at natural gas seeps.</title>
        <authorList>
            <person name="Farhan Ul Haque M."/>
            <person name="Hernandez M."/>
            <person name="Crombie A.T."/>
            <person name="Murrell J.C."/>
        </authorList>
    </citation>
    <scope>NUCLEOTIDE SEQUENCE</scope>
    <source>
        <strain evidence="2">PC2</strain>
    </source>
</reference>
<dbReference type="RefSeq" id="WP_243068282.1">
    <property type="nucleotide sequence ID" value="NZ_JAIVFK010000073.1"/>
</dbReference>
<evidence type="ECO:0000313" key="2">
    <source>
        <dbReference type="EMBL" id="MCI4684385.1"/>
    </source>
</evidence>
<evidence type="ECO:0000313" key="3">
    <source>
        <dbReference type="Proteomes" id="UP001139104"/>
    </source>
</evidence>
<keyword evidence="3" id="KW-1185">Reference proteome</keyword>
<protein>
    <submittedName>
        <fullName evidence="2">Uncharacterized protein</fullName>
    </submittedName>
</protein>
<accession>A0ABS9Z9L4</accession>